<dbReference type="PROSITE" id="PS50157">
    <property type="entry name" value="ZINC_FINGER_C2H2_2"/>
    <property type="match status" value="4"/>
</dbReference>
<keyword evidence="7" id="KW-0539">Nucleus</keyword>
<evidence type="ECO:0000256" key="1">
    <source>
        <dbReference type="ARBA" id="ARBA00004123"/>
    </source>
</evidence>
<evidence type="ECO:0000313" key="12">
    <source>
        <dbReference type="Proteomes" id="UP001211907"/>
    </source>
</evidence>
<evidence type="ECO:0000256" key="4">
    <source>
        <dbReference type="ARBA" id="ARBA00022833"/>
    </source>
</evidence>
<feature type="compositionally biased region" description="Polar residues" evidence="9">
    <location>
        <begin position="169"/>
        <end position="179"/>
    </location>
</feature>
<dbReference type="SUPFAM" id="SSF57667">
    <property type="entry name" value="beta-beta-alpha zinc fingers"/>
    <property type="match status" value="2"/>
</dbReference>
<dbReference type="InterPro" id="IPR036236">
    <property type="entry name" value="Znf_C2H2_sf"/>
</dbReference>
<reference evidence="11" key="1">
    <citation type="submission" date="2020-05" db="EMBL/GenBank/DDBJ databases">
        <title>Phylogenomic resolution of chytrid fungi.</title>
        <authorList>
            <person name="Stajich J.E."/>
            <person name="Amses K."/>
            <person name="Simmons R."/>
            <person name="Seto K."/>
            <person name="Myers J."/>
            <person name="Bonds A."/>
            <person name="Quandt C.A."/>
            <person name="Barry K."/>
            <person name="Liu P."/>
            <person name="Grigoriev I."/>
            <person name="Longcore J.E."/>
            <person name="James T.Y."/>
        </authorList>
    </citation>
    <scope>NUCLEOTIDE SEQUENCE</scope>
    <source>
        <strain evidence="11">JEL0513</strain>
    </source>
</reference>
<evidence type="ECO:0000256" key="7">
    <source>
        <dbReference type="ARBA" id="ARBA00023242"/>
    </source>
</evidence>
<dbReference type="InterPro" id="IPR013087">
    <property type="entry name" value="Znf_C2H2_type"/>
</dbReference>
<evidence type="ECO:0000256" key="8">
    <source>
        <dbReference type="PROSITE-ProRule" id="PRU00042"/>
    </source>
</evidence>
<dbReference type="GO" id="GO:0006357">
    <property type="term" value="P:regulation of transcription by RNA polymerase II"/>
    <property type="evidence" value="ECO:0007669"/>
    <property type="project" value="TreeGrafter"/>
</dbReference>
<keyword evidence="3 8" id="KW-0863">Zinc-finger</keyword>
<evidence type="ECO:0000259" key="10">
    <source>
        <dbReference type="PROSITE" id="PS50157"/>
    </source>
</evidence>
<dbReference type="PANTHER" id="PTHR46179:SF13">
    <property type="entry name" value="C2H2-TYPE DOMAIN-CONTAINING PROTEIN"/>
    <property type="match status" value="1"/>
</dbReference>
<dbReference type="GO" id="GO:0005634">
    <property type="term" value="C:nucleus"/>
    <property type="evidence" value="ECO:0007669"/>
    <property type="project" value="UniProtKB-SubCell"/>
</dbReference>
<organism evidence="11 12">
    <name type="scientific">Physocladia obscura</name>
    <dbReference type="NCBI Taxonomy" id="109957"/>
    <lineage>
        <taxon>Eukaryota</taxon>
        <taxon>Fungi</taxon>
        <taxon>Fungi incertae sedis</taxon>
        <taxon>Chytridiomycota</taxon>
        <taxon>Chytridiomycota incertae sedis</taxon>
        <taxon>Chytridiomycetes</taxon>
        <taxon>Chytridiales</taxon>
        <taxon>Chytriomycetaceae</taxon>
        <taxon>Physocladia</taxon>
    </lineage>
</organism>
<comment type="caution">
    <text evidence="11">The sequence shown here is derived from an EMBL/GenBank/DDBJ whole genome shotgun (WGS) entry which is preliminary data.</text>
</comment>
<gene>
    <name evidence="11" type="ORF">HK100_000579</name>
</gene>
<dbReference type="Pfam" id="PF00096">
    <property type="entry name" value="zf-C2H2"/>
    <property type="match status" value="1"/>
</dbReference>
<keyword evidence="6" id="KW-0804">Transcription</keyword>
<feature type="domain" description="C2H2-type" evidence="10">
    <location>
        <begin position="270"/>
        <end position="298"/>
    </location>
</feature>
<keyword evidence="2" id="KW-0479">Metal-binding</keyword>
<dbReference type="AlphaFoldDB" id="A0AAD5XF46"/>
<dbReference type="Proteomes" id="UP001211907">
    <property type="component" value="Unassembled WGS sequence"/>
</dbReference>
<accession>A0AAD5XF46</accession>
<dbReference type="GO" id="GO:0008270">
    <property type="term" value="F:zinc ion binding"/>
    <property type="evidence" value="ECO:0007669"/>
    <property type="project" value="UniProtKB-KW"/>
</dbReference>
<feature type="region of interest" description="Disordered" evidence="9">
    <location>
        <begin position="1"/>
        <end position="44"/>
    </location>
</feature>
<dbReference type="PROSITE" id="PS00028">
    <property type="entry name" value="ZINC_FINGER_C2H2_1"/>
    <property type="match status" value="4"/>
</dbReference>
<evidence type="ECO:0000256" key="6">
    <source>
        <dbReference type="ARBA" id="ARBA00023163"/>
    </source>
</evidence>
<evidence type="ECO:0000256" key="2">
    <source>
        <dbReference type="ARBA" id="ARBA00022723"/>
    </source>
</evidence>
<keyword evidence="4" id="KW-0862">Zinc</keyword>
<feature type="non-terminal residue" evidence="11">
    <location>
        <position position="592"/>
    </location>
</feature>
<feature type="domain" description="C2H2-type" evidence="10">
    <location>
        <begin position="217"/>
        <end position="242"/>
    </location>
</feature>
<proteinExistence type="predicted"/>
<evidence type="ECO:0000256" key="9">
    <source>
        <dbReference type="SAM" id="MobiDB-lite"/>
    </source>
</evidence>
<keyword evidence="12" id="KW-1185">Reference proteome</keyword>
<sequence length="592" mass="64220">MFVKVHDETQSTSTQPALSIPVPVRRGRGRPRKSDMSVSSSPIPMSSAAMTPVISLSQRPQGLQTPMAYMCPEPGCGKGYPERWRLKSHMMLHTNEFLCTIENCLCGNKPFMSFYHLDRHQKKVLGTTVLFGGSRKSSRNFSANDGSSPKRAKKFAAFSRPKTKEGVYSSENPDRSGSPNGFVPDNIPAAAAAEVVIKTEQLQRNQSANIEPVENQFHCTVAGCGKAFVSSGFLHRHFQKIHMLVPASLVSTGEGTNGNQGGSQGDVKQYNCESCGKVLVSFKSLLRHKERIHKLIVPTFDLTLNNAGIVTNQIFDDTEIRKTNKSNNSPETSAIIPDGTTTVRLAIETTIKLTAPQNEAFVTATSTHIPVKTRPVIEKKHVCPFINCGWKFNSKWSLDKHLNAHSNGRYRDLEDGTKPIAAFVPKLKKSNGGGFIIKLNRKKLGRHGGGGGTIGAHTSDDMGNGSGGGGSSSVSSAGAVAIGGGGSNGHILENLKIPYKFPAALRRIVYVVGARRFKGFRGVAHFVPNKTFRVDFGGYVSFVESVDDEWIDMEAGEIISATKDSAEGSLSILMDALEQVAALEERSDLERE</sequence>
<dbReference type="SMART" id="SM00355">
    <property type="entry name" value="ZnF_C2H2"/>
    <property type="match status" value="4"/>
</dbReference>
<feature type="region of interest" description="Disordered" evidence="9">
    <location>
        <begin position="448"/>
        <end position="471"/>
    </location>
</feature>
<evidence type="ECO:0000256" key="3">
    <source>
        <dbReference type="ARBA" id="ARBA00022771"/>
    </source>
</evidence>
<keyword evidence="5" id="KW-0805">Transcription regulation</keyword>
<dbReference type="PANTHER" id="PTHR46179">
    <property type="entry name" value="ZINC FINGER PROTEIN"/>
    <property type="match status" value="1"/>
</dbReference>
<evidence type="ECO:0000313" key="11">
    <source>
        <dbReference type="EMBL" id="KAJ3118583.1"/>
    </source>
</evidence>
<name>A0AAD5XF46_9FUNG</name>
<evidence type="ECO:0000256" key="5">
    <source>
        <dbReference type="ARBA" id="ARBA00023015"/>
    </source>
</evidence>
<feature type="domain" description="C2H2-type" evidence="10">
    <location>
        <begin position="381"/>
        <end position="410"/>
    </location>
</feature>
<dbReference type="InterPro" id="IPR051061">
    <property type="entry name" value="Zinc_finger_trans_reg"/>
</dbReference>
<comment type="subcellular location">
    <subcellularLocation>
        <location evidence="1">Nucleus</location>
    </subcellularLocation>
</comment>
<dbReference type="EMBL" id="JADGJH010001116">
    <property type="protein sequence ID" value="KAJ3118583.1"/>
    <property type="molecule type" value="Genomic_DNA"/>
</dbReference>
<dbReference type="Gene3D" id="3.30.160.60">
    <property type="entry name" value="Classic Zinc Finger"/>
    <property type="match status" value="3"/>
</dbReference>
<feature type="region of interest" description="Disordered" evidence="9">
    <location>
        <begin position="136"/>
        <end position="182"/>
    </location>
</feature>
<feature type="domain" description="C2H2-type" evidence="10">
    <location>
        <begin position="69"/>
        <end position="98"/>
    </location>
</feature>
<protein>
    <recommendedName>
        <fullName evidence="10">C2H2-type domain-containing protein</fullName>
    </recommendedName>
</protein>